<dbReference type="Pfam" id="PF02786">
    <property type="entry name" value="CPSase_L_D2"/>
    <property type="match status" value="1"/>
</dbReference>
<dbReference type="SUPFAM" id="SSF56059">
    <property type="entry name" value="Glutathione synthetase ATP-binding domain-like"/>
    <property type="match status" value="1"/>
</dbReference>
<dbReference type="RefSeq" id="WP_160592807.1">
    <property type="nucleotide sequence ID" value="NZ_CP047895.1"/>
</dbReference>
<feature type="domain" description="Lipoyl-binding" evidence="8">
    <location>
        <begin position="540"/>
        <end position="615"/>
    </location>
</feature>
<dbReference type="FunFam" id="2.40.50.100:FF:000003">
    <property type="entry name" value="Acetyl-CoA carboxylase biotin carboxyl carrier protein"/>
    <property type="match status" value="1"/>
</dbReference>
<evidence type="ECO:0000256" key="6">
    <source>
        <dbReference type="ARBA" id="ARBA00023267"/>
    </source>
</evidence>
<dbReference type="Pfam" id="PF00364">
    <property type="entry name" value="Biotin_lipoyl"/>
    <property type="match status" value="1"/>
</dbReference>
<comment type="cofactor">
    <cofactor evidence="1">
        <name>biotin</name>
        <dbReference type="ChEBI" id="CHEBI:57586"/>
    </cofactor>
</comment>
<dbReference type="EMBL" id="CP047895">
    <property type="protein sequence ID" value="QHL90881.1"/>
    <property type="molecule type" value="Genomic_DNA"/>
</dbReference>
<proteinExistence type="predicted"/>
<evidence type="ECO:0000313" key="11">
    <source>
        <dbReference type="EMBL" id="QHL90881.1"/>
    </source>
</evidence>
<dbReference type="Pfam" id="PF00289">
    <property type="entry name" value="Biotin_carb_N"/>
    <property type="match status" value="1"/>
</dbReference>
<evidence type="ECO:0000259" key="9">
    <source>
        <dbReference type="PROSITE" id="PS50975"/>
    </source>
</evidence>
<evidence type="ECO:0000256" key="7">
    <source>
        <dbReference type="PROSITE-ProRule" id="PRU00409"/>
    </source>
</evidence>
<evidence type="ECO:0000256" key="2">
    <source>
        <dbReference type="ARBA" id="ARBA00022598"/>
    </source>
</evidence>
<dbReference type="Gene3D" id="2.40.50.100">
    <property type="match status" value="1"/>
</dbReference>
<accession>A0A7Z2NWS8</accession>
<dbReference type="SUPFAM" id="SSF51246">
    <property type="entry name" value="Rudiment single hybrid motif"/>
    <property type="match status" value="1"/>
</dbReference>
<dbReference type="GO" id="GO:0005524">
    <property type="term" value="F:ATP binding"/>
    <property type="evidence" value="ECO:0007669"/>
    <property type="project" value="UniProtKB-UniRule"/>
</dbReference>
<dbReference type="InterPro" id="IPR016185">
    <property type="entry name" value="PreATP-grasp_dom_sf"/>
</dbReference>
<dbReference type="FunFam" id="3.40.50.20:FF:000010">
    <property type="entry name" value="Propionyl-CoA carboxylase subunit alpha"/>
    <property type="match status" value="1"/>
</dbReference>
<keyword evidence="12" id="KW-1185">Reference proteome</keyword>
<gene>
    <name evidence="11" type="ORF">GVO57_08690</name>
</gene>
<keyword evidence="6" id="KW-0092">Biotin</keyword>
<dbReference type="KEGG" id="schy:GVO57_08690"/>
<dbReference type="SUPFAM" id="SSF52440">
    <property type="entry name" value="PreATP-grasp domain"/>
    <property type="match status" value="1"/>
</dbReference>
<dbReference type="InterPro" id="IPR050856">
    <property type="entry name" value="Biotin_carboxylase_complex"/>
</dbReference>
<keyword evidence="2" id="KW-0436">Ligase</keyword>
<keyword evidence="5" id="KW-0809">Transit peptide</keyword>
<dbReference type="PROSITE" id="PS50968">
    <property type="entry name" value="BIOTINYL_LIPOYL"/>
    <property type="match status" value="1"/>
</dbReference>
<organism evidence="11 12">
    <name type="scientific">Sphingomonas changnyeongensis</name>
    <dbReference type="NCBI Taxonomy" id="2698679"/>
    <lineage>
        <taxon>Bacteria</taxon>
        <taxon>Pseudomonadati</taxon>
        <taxon>Pseudomonadota</taxon>
        <taxon>Alphaproteobacteria</taxon>
        <taxon>Sphingomonadales</taxon>
        <taxon>Sphingomonadaceae</taxon>
        <taxon>Sphingomonas</taxon>
    </lineage>
</organism>
<feature type="domain" description="ATP-grasp" evidence="9">
    <location>
        <begin position="120"/>
        <end position="322"/>
    </location>
</feature>
<dbReference type="CDD" id="cd06850">
    <property type="entry name" value="biotinyl_domain"/>
    <property type="match status" value="1"/>
</dbReference>
<evidence type="ECO:0000256" key="1">
    <source>
        <dbReference type="ARBA" id="ARBA00001953"/>
    </source>
</evidence>
<keyword evidence="4 7" id="KW-0067">ATP-binding</keyword>
<protein>
    <submittedName>
        <fullName evidence="11">ATP-grasp domain-containing protein</fullName>
    </submittedName>
</protein>
<dbReference type="SUPFAM" id="SSF51230">
    <property type="entry name" value="Single hybrid motif"/>
    <property type="match status" value="1"/>
</dbReference>
<feature type="domain" description="Biotin carboxylation" evidence="10">
    <location>
        <begin position="1"/>
        <end position="449"/>
    </location>
</feature>
<dbReference type="InterPro" id="IPR011761">
    <property type="entry name" value="ATP-grasp"/>
</dbReference>
<dbReference type="FunFam" id="3.30.470.20:FF:000028">
    <property type="entry name" value="Methylcrotonoyl-CoA carboxylase subunit alpha, mitochondrial"/>
    <property type="match status" value="1"/>
</dbReference>
<dbReference type="PROSITE" id="PS00188">
    <property type="entry name" value="BIOTIN"/>
    <property type="match status" value="1"/>
</dbReference>
<evidence type="ECO:0000256" key="4">
    <source>
        <dbReference type="ARBA" id="ARBA00022840"/>
    </source>
</evidence>
<dbReference type="InterPro" id="IPR011054">
    <property type="entry name" value="Rudment_hybrid_motif"/>
</dbReference>
<dbReference type="InterPro" id="IPR001882">
    <property type="entry name" value="Biotin_BS"/>
</dbReference>
<keyword evidence="3 7" id="KW-0547">Nucleotide-binding</keyword>
<dbReference type="InterPro" id="IPR005481">
    <property type="entry name" value="BC-like_N"/>
</dbReference>
<dbReference type="PANTHER" id="PTHR18866">
    <property type="entry name" value="CARBOXYLASE:PYRUVATE/ACETYL-COA/PROPIONYL-COA CARBOXYLASE"/>
    <property type="match status" value="1"/>
</dbReference>
<dbReference type="SMART" id="SM00878">
    <property type="entry name" value="Biotin_carb_C"/>
    <property type="match status" value="1"/>
</dbReference>
<dbReference type="InterPro" id="IPR011053">
    <property type="entry name" value="Single_hybrid_motif"/>
</dbReference>
<dbReference type="Pfam" id="PF02785">
    <property type="entry name" value="Biotin_carb_C"/>
    <property type="match status" value="1"/>
</dbReference>
<dbReference type="PROSITE" id="PS50975">
    <property type="entry name" value="ATP_GRASP"/>
    <property type="match status" value="1"/>
</dbReference>
<dbReference type="InterPro" id="IPR005482">
    <property type="entry name" value="Biotin_COase_C"/>
</dbReference>
<name>A0A7Z2NWS8_9SPHN</name>
<evidence type="ECO:0000256" key="5">
    <source>
        <dbReference type="ARBA" id="ARBA00022946"/>
    </source>
</evidence>
<dbReference type="InterPro" id="IPR000089">
    <property type="entry name" value="Biotin_lipoyl"/>
</dbReference>
<evidence type="ECO:0000259" key="10">
    <source>
        <dbReference type="PROSITE" id="PS50979"/>
    </source>
</evidence>
<evidence type="ECO:0000259" key="8">
    <source>
        <dbReference type="PROSITE" id="PS50968"/>
    </source>
</evidence>
<dbReference type="Gene3D" id="3.30.470.20">
    <property type="entry name" value="ATP-grasp fold, B domain"/>
    <property type="match status" value="1"/>
</dbReference>
<dbReference type="PROSITE" id="PS50979">
    <property type="entry name" value="BC"/>
    <property type="match status" value="1"/>
</dbReference>
<evidence type="ECO:0000313" key="12">
    <source>
        <dbReference type="Proteomes" id="UP000464468"/>
    </source>
</evidence>
<dbReference type="InterPro" id="IPR011764">
    <property type="entry name" value="Biotin_carboxylation_dom"/>
</dbReference>
<evidence type="ECO:0000256" key="3">
    <source>
        <dbReference type="ARBA" id="ARBA00022741"/>
    </source>
</evidence>
<sequence>MIPSLLIANRGEIACRIIRTARRLGVRTIAVYSDADAGALHVREADEAVHIGPPPARESYLLGDRIIAAARATGAAAIHPGYGFLSENADFAQAVIDAGLIWVGPKPHAIRAMGLKDAAKKLMAEAGVPVTPGYLGEDQSPDRLAAEAAAIGWPVLIKAVAGGGGKGMRRVDSAAEFADALASCKREAAASFGDDRVLIEKYILAPRHIEVQVFGDSHGEVVHLFERDCSLQRRHQKVIEEAPAPGMDAATREAVCAAAVRAARAVDYEGAGTIEFIADASEGLRADRIWFMEMNTRLQVEHPVTEEITGVDLVEWQLRVAAGERLPLAQDELSITGWAMEARLYAEDPAKGFLPSIGRLEAFELGEDVRIDTGVEEGGEVTPYYDPMIAKLIAWGEDREAARAALAEALADTVVWPVRANAGFLVKALAHPDFMAGTLDTGLIARAGEALMPDALPSEAALAEAAAMFAARPLAGFRLNRAAERRVALSVDGALHLVAAEGTAAGTGRLEAPGADREALVLSEAGQSWAVAPWRAAGGAAGGGGDGAILSPMPGRIIAVDVAEGARVAKGQKLVTLEAMKMEHTLTAPFDGHVAELRAEAGAQVSEGTLLVRVEAQG</sequence>
<dbReference type="Proteomes" id="UP000464468">
    <property type="component" value="Chromosome"/>
</dbReference>
<reference evidence="11 12" key="1">
    <citation type="submission" date="2020-01" db="EMBL/GenBank/DDBJ databases">
        <title>Sphingomonas sp. C33 whole genome sequece.</title>
        <authorList>
            <person name="Park C."/>
        </authorList>
    </citation>
    <scope>NUCLEOTIDE SEQUENCE [LARGE SCALE GENOMIC DNA]</scope>
    <source>
        <strain evidence="11 12">C33</strain>
    </source>
</reference>
<dbReference type="GO" id="GO:0016874">
    <property type="term" value="F:ligase activity"/>
    <property type="evidence" value="ECO:0007669"/>
    <property type="project" value="UniProtKB-KW"/>
</dbReference>
<dbReference type="PROSITE" id="PS00867">
    <property type="entry name" value="CPSASE_2"/>
    <property type="match status" value="1"/>
</dbReference>
<dbReference type="FunFam" id="3.30.1490.20:FF:000003">
    <property type="entry name" value="acetyl-CoA carboxylase isoform X1"/>
    <property type="match status" value="1"/>
</dbReference>
<dbReference type="AlphaFoldDB" id="A0A7Z2NWS8"/>
<dbReference type="PANTHER" id="PTHR18866:SF33">
    <property type="entry name" value="METHYLCROTONOYL-COA CARBOXYLASE SUBUNIT ALPHA, MITOCHONDRIAL-RELATED"/>
    <property type="match status" value="1"/>
</dbReference>
<dbReference type="InterPro" id="IPR005479">
    <property type="entry name" value="CPAse_ATP-bd"/>
</dbReference>
<dbReference type="GO" id="GO:0046872">
    <property type="term" value="F:metal ion binding"/>
    <property type="evidence" value="ECO:0007669"/>
    <property type="project" value="InterPro"/>
</dbReference>